<sequence>MESTKMTLFVTQGFPENSYRWKHVSEAFTTGLPTKSALDTGSRYLDDSALAARLPDSPGPDSLYNSLYKVVD</sequence>
<reference evidence="1" key="1">
    <citation type="journal article" date="2015" name="Genome Biol. Evol.">
        <title>Organellar Genomes of White Spruce (Picea glauca): Assembly and Annotation.</title>
        <authorList>
            <person name="Jackman S.D."/>
            <person name="Warren R.L."/>
            <person name="Gibb E.A."/>
            <person name="Vandervalk B.P."/>
            <person name="Mohamadi H."/>
            <person name="Chu J."/>
            <person name="Raymond A."/>
            <person name="Pleasance S."/>
            <person name="Coope R."/>
            <person name="Wildung M.R."/>
            <person name="Ritland C.E."/>
            <person name="Bousquet J."/>
            <person name="Jones S.J."/>
            <person name="Bohlmann J."/>
            <person name="Birol I."/>
        </authorList>
    </citation>
    <scope>NUCLEOTIDE SEQUENCE [LARGE SCALE GENOMIC DNA]</scope>
    <source>
        <tissue evidence="1">Flushing bud</tissue>
    </source>
</reference>
<dbReference type="AlphaFoldDB" id="A0A101LVF2"/>
<comment type="caution">
    <text evidence="1">The sequence shown here is derived from an EMBL/GenBank/DDBJ whole genome shotgun (WGS) entry which is preliminary data.</text>
</comment>
<evidence type="ECO:0000313" key="1">
    <source>
        <dbReference type="EMBL" id="KUM46084.1"/>
    </source>
</evidence>
<geneLocation type="mitochondrion" evidence="1"/>
<accession>A0A101LVF2</accession>
<proteinExistence type="predicted"/>
<dbReference type="EMBL" id="LKAM01000013">
    <property type="protein sequence ID" value="KUM46084.1"/>
    <property type="molecule type" value="Genomic_DNA"/>
</dbReference>
<organism evidence="1">
    <name type="scientific">Picea glauca</name>
    <name type="common">White spruce</name>
    <name type="synonym">Pinus glauca</name>
    <dbReference type="NCBI Taxonomy" id="3330"/>
    <lineage>
        <taxon>Eukaryota</taxon>
        <taxon>Viridiplantae</taxon>
        <taxon>Streptophyta</taxon>
        <taxon>Embryophyta</taxon>
        <taxon>Tracheophyta</taxon>
        <taxon>Spermatophyta</taxon>
        <taxon>Pinopsida</taxon>
        <taxon>Pinidae</taxon>
        <taxon>Conifers I</taxon>
        <taxon>Pinales</taxon>
        <taxon>Pinaceae</taxon>
        <taxon>Picea</taxon>
    </lineage>
</organism>
<keyword evidence="1" id="KW-0496">Mitochondrion</keyword>
<name>A0A101LVF2_PICGL</name>
<protein>
    <submittedName>
        <fullName evidence="1">Uncharacterized protein</fullName>
    </submittedName>
</protein>
<gene>
    <name evidence="1" type="ORF">ABT39_MTgene1890</name>
</gene>